<feature type="compositionally biased region" description="Polar residues" evidence="1">
    <location>
        <begin position="95"/>
        <end position="105"/>
    </location>
</feature>
<dbReference type="Proteomes" id="UP001153954">
    <property type="component" value="Unassembled WGS sequence"/>
</dbReference>
<evidence type="ECO:0000313" key="2">
    <source>
        <dbReference type="EMBL" id="CAH2093785.1"/>
    </source>
</evidence>
<keyword evidence="3" id="KW-1185">Reference proteome</keyword>
<dbReference type="AlphaFoldDB" id="A0AAU9UAE9"/>
<feature type="region of interest" description="Disordered" evidence="1">
    <location>
        <begin position="321"/>
        <end position="340"/>
    </location>
</feature>
<comment type="caution">
    <text evidence="2">The sequence shown here is derived from an EMBL/GenBank/DDBJ whole genome shotgun (WGS) entry which is preliminary data.</text>
</comment>
<feature type="compositionally biased region" description="Polar residues" evidence="1">
    <location>
        <begin position="943"/>
        <end position="959"/>
    </location>
</feature>
<gene>
    <name evidence="2" type="ORF">EEDITHA_LOCUS9416</name>
</gene>
<evidence type="ECO:0000313" key="3">
    <source>
        <dbReference type="Proteomes" id="UP001153954"/>
    </source>
</evidence>
<feature type="compositionally biased region" description="Polar residues" evidence="1">
    <location>
        <begin position="749"/>
        <end position="766"/>
    </location>
</feature>
<protein>
    <submittedName>
        <fullName evidence="2">Uncharacterized protein</fullName>
    </submittedName>
</protein>
<feature type="region of interest" description="Disordered" evidence="1">
    <location>
        <begin position="728"/>
        <end position="862"/>
    </location>
</feature>
<organism evidence="2 3">
    <name type="scientific">Euphydryas editha</name>
    <name type="common">Edith's checkerspot</name>
    <dbReference type="NCBI Taxonomy" id="104508"/>
    <lineage>
        <taxon>Eukaryota</taxon>
        <taxon>Metazoa</taxon>
        <taxon>Ecdysozoa</taxon>
        <taxon>Arthropoda</taxon>
        <taxon>Hexapoda</taxon>
        <taxon>Insecta</taxon>
        <taxon>Pterygota</taxon>
        <taxon>Neoptera</taxon>
        <taxon>Endopterygota</taxon>
        <taxon>Lepidoptera</taxon>
        <taxon>Glossata</taxon>
        <taxon>Ditrysia</taxon>
        <taxon>Papilionoidea</taxon>
        <taxon>Nymphalidae</taxon>
        <taxon>Nymphalinae</taxon>
        <taxon>Euphydryas</taxon>
    </lineage>
</organism>
<evidence type="ECO:0000256" key="1">
    <source>
        <dbReference type="SAM" id="MobiDB-lite"/>
    </source>
</evidence>
<feature type="compositionally biased region" description="Polar residues" evidence="1">
    <location>
        <begin position="900"/>
        <end position="928"/>
    </location>
</feature>
<feature type="region of interest" description="Disordered" evidence="1">
    <location>
        <begin position="484"/>
        <end position="522"/>
    </location>
</feature>
<feature type="compositionally biased region" description="Low complexity" evidence="1">
    <location>
        <begin position="489"/>
        <end position="500"/>
    </location>
</feature>
<feature type="compositionally biased region" description="Basic and acidic residues" evidence="1">
    <location>
        <begin position="326"/>
        <end position="340"/>
    </location>
</feature>
<feature type="compositionally biased region" description="Polar residues" evidence="1">
    <location>
        <begin position="501"/>
        <end position="522"/>
    </location>
</feature>
<proteinExistence type="predicted"/>
<feature type="compositionally biased region" description="Basic and acidic residues" evidence="1">
    <location>
        <begin position="767"/>
        <end position="782"/>
    </location>
</feature>
<feature type="region of interest" description="Disordered" evidence="1">
    <location>
        <begin position="896"/>
        <end position="969"/>
    </location>
</feature>
<feature type="compositionally biased region" description="Polar residues" evidence="1">
    <location>
        <begin position="783"/>
        <end position="793"/>
    </location>
</feature>
<dbReference type="EMBL" id="CAKOGL010000013">
    <property type="protein sequence ID" value="CAH2093785.1"/>
    <property type="molecule type" value="Genomic_DNA"/>
</dbReference>
<feature type="compositionally biased region" description="Basic and acidic residues" evidence="1">
    <location>
        <begin position="794"/>
        <end position="820"/>
    </location>
</feature>
<reference evidence="2" key="1">
    <citation type="submission" date="2022-03" db="EMBL/GenBank/DDBJ databases">
        <authorList>
            <person name="Tunstrom K."/>
        </authorList>
    </citation>
    <scope>NUCLEOTIDE SEQUENCE</scope>
</reference>
<feature type="compositionally biased region" description="Basic and acidic residues" evidence="1">
    <location>
        <begin position="107"/>
        <end position="117"/>
    </location>
</feature>
<name>A0AAU9UAE9_EUPED</name>
<accession>A0AAU9UAE9</accession>
<feature type="compositionally biased region" description="Basic and acidic residues" evidence="1">
    <location>
        <begin position="828"/>
        <end position="862"/>
    </location>
</feature>
<feature type="region of interest" description="Disordered" evidence="1">
    <location>
        <begin position="661"/>
        <end position="688"/>
    </location>
</feature>
<sequence length="1021" mass="115302">MVQDSTVGHKSLNARGLCPAVVIDGGVTRQVARAMEVLHASAPGARVRVMRAAYHSSAGPGAPASSYLMHSSRQVISSGYNFLEPSSLPSKPLEISSTPLESSPDSEIEKENYKVTEPDDYDISEPSKWRASSRKNSIRMPSEESSSTDNASIIDLDSRASSRSTLRRSFRKKEDVQRVHNINTRVSPLLDAPVTLSTLKYTSLLNGSDEWNNRRKSYSFEDTSINQNISNKNDSFTMDSSTDSGICKSSEIVNDQFNSKKYTNFSEKTDYNQEESFTEWLSRNRLKNYKDMTPPKRINTPDLQKNRDKIILKSSGKVTITLPTENSKDTPTRTSKPDDCDRRTKKVEFCKTELHFAVDTGTVNIIATDEKPPPSNDFRRKRSAFVPLNEKIEKSITLFGEKSELSENDIQENNILSSDFGDVDENTAATKSILKNKIPKPKPYLLGENMAFGNLSDSTNDFVLSNNLPTSNAVSLINRQLSKRRHSNESISSSASDISNTFDNSFRTGTKGPQSRGNSNHRNITTVISDFNTQLKDSSFDLKKSQLSRTENKPKLRELRGSDLAYFGIDRNEKPKNVHTQDNLQEEIFHSVKLVQQISNSVCNSEADSDEAPEYQNILSKYTVTPTPKPRSIYGDEVRKGNAPRILKPIIEQDFEKMGSSDLGRSISKNRNEISKPLNVDNTPSTNITKERVSKQKNVKNNITNDYPTTEKNKTTFLKKVKDNKENLSFRSRNIKTDKSKQEPPLYINLQSKSERIVQSSGNKNYKSGDERSPVTKNESKISKSCVNPVKSTTKSDEIKENSRVSSRDKKDEFLHENSPKLKKQIPRRTEKLTTPDHLQEKCIRQRSNDKNSIGNRHDKYETYNSNSFKKKQSKDVAKIIEYNISKSSKIDDLKKNLSENNVNNHSTTKSVNRSVQSKDSSNENKTSVKSHEDKNYQHVIKLSTTKTVEKSTPNTKPQKSSKSKRSKYVINYDDKNGTVSSICKIKPVPGTYTRKLISVENKPPQEYTNNNRLNKIALKK</sequence>
<feature type="region of interest" description="Disordered" evidence="1">
    <location>
        <begin position="88"/>
        <end position="156"/>
    </location>
</feature>